<protein>
    <submittedName>
        <fullName evidence="1">Uncharacterized protein</fullName>
    </submittedName>
</protein>
<reference evidence="1" key="1">
    <citation type="journal article" date="2020" name="Nature">
        <title>Giant virus diversity and host interactions through global metagenomics.</title>
        <authorList>
            <person name="Schulz F."/>
            <person name="Roux S."/>
            <person name="Paez-Espino D."/>
            <person name="Jungbluth S."/>
            <person name="Walsh D.A."/>
            <person name="Denef V.J."/>
            <person name="McMahon K.D."/>
            <person name="Konstantinidis K.T."/>
            <person name="Eloe-Fadrosh E.A."/>
            <person name="Kyrpides N.C."/>
            <person name="Woyke T."/>
        </authorList>
    </citation>
    <scope>NUCLEOTIDE SEQUENCE</scope>
    <source>
        <strain evidence="1">GVMAG-M-3300020192-26</strain>
    </source>
</reference>
<proteinExistence type="predicted"/>
<evidence type="ECO:0000313" key="1">
    <source>
        <dbReference type="EMBL" id="QHT01301.1"/>
    </source>
</evidence>
<sequence length="390" mass="45928">MEVILFGDIFDNILISMLIPIDLYNLVQTCKKYQKKISMSHIKKSAICEINRRLHITFGDELNGFKNAMREADATISGSFIIQCILGEHWGGSDVDVYVDKKMFMQFLMPEYYAAVYDQSRYKKIRFLDSDEESSTESSLDSELSEYENEHINMLQYMNDKNYCVEKIHKDYHGNPGTIVDYRINGTKIQFIGESLQKNFVISGYDFNICKNAYKFNDMFDGPTNLSIYRINEIFTKYTNFAPLYDLERNIKRYLKYSKRGFEFYSCNKENRVTNSNIWGHLNVDIIKLAPIEKRDFCKARMRNHEEYYFACYMNTVYSFARQFVKKMPLLHVCDKILTIDGIDLYPCHKDNFGAECLFNHIHPNVDHFHAKINRKSAIFFLDDFDIALS</sequence>
<name>A0A6C0CA34_9ZZZZ</name>
<organism evidence="1">
    <name type="scientific">viral metagenome</name>
    <dbReference type="NCBI Taxonomy" id="1070528"/>
    <lineage>
        <taxon>unclassified sequences</taxon>
        <taxon>metagenomes</taxon>
        <taxon>organismal metagenomes</taxon>
    </lineage>
</organism>
<dbReference type="EMBL" id="MN739368">
    <property type="protein sequence ID" value="QHT01301.1"/>
    <property type="molecule type" value="Genomic_DNA"/>
</dbReference>
<dbReference type="AlphaFoldDB" id="A0A6C0CA34"/>
<accession>A0A6C0CA34</accession>